<evidence type="ECO:0000313" key="3">
    <source>
        <dbReference type="Proteomes" id="UP000824540"/>
    </source>
</evidence>
<dbReference type="Proteomes" id="UP000824540">
    <property type="component" value="Unassembled WGS sequence"/>
</dbReference>
<keyword evidence="3" id="KW-1185">Reference proteome</keyword>
<feature type="compositionally biased region" description="Low complexity" evidence="1">
    <location>
        <begin position="57"/>
        <end position="69"/>
    </location>
</feature>
<comment type="caution">
    <text evidence="2">The sequence shown here is derived from an EMBL/GenBank/DDBJ whole genome shotgun (WGS) entry which is preliminary data.</text>
</comment>
<dbReference type="EMBL" id="JAFBMS010000127">
    <property type="protein sequence ID" value="KAG9335219.1"/>
    <property type="molecule type" value="Genomic_DNA"/>
</dbReference>
<evidence type="ECO:0000313" key="2">
    <source>
        <dbReference type="EMBL" id="KAG9335219.1"/>
    </source>
</evidence>
<reference evidence="2" key="1">
    <citation type="thesis" date="2021" institute="BYU ScholarsArchive" country="Provo, UT, USA">
        <title>Applications of and Algorithms for Genome Assembly and Genomic Analyses with an Emphasis on Marine Teleosts.</title>
        <authorList>
            <person name="Pickett B.D."/>
        </authorList>
    </citation>
    <scope>NUCLEOTIDE SEQUENCE</scope>
    <source>
        <strain evidence="2">HI-2016</strain>
    </source>
</reference>
<evidence type="ECO:0000256" key="1">
    <source>
        <dbReference type="SAM" id="MobiDB-lite"/>
    </source>
</evidence>
<proteinExistence type="predicted"/>
<protein>
    <submittedName>
        <fullName evidence="2">Uncharacterized protein</fullName>
    </submittedName>
</protein>
<sequence length="119" mass="12445">MPRLLLGSSTPPLPASPPLVSGSTQQLYRAQTGGALCTLTEARKGNKGQRNKVVWFGGPSTPTTTGHPGCNNGLTSWKRTQVQSSHVHGGGGQGVMRRGPGTTPCHGQRPYPLGFFPPS</sequence>
<accession>A0A8T2N470</accession>
<feature type="region of interest" description="Disordered" evidence="1">
    <location>
        <begin position="47"/>
        <end position="119"/>
    </location>
</feature>
<name>A0A8T2N470_9TELE</name>
<organism evidence="2 3">
    <name type="scientific">Albula glossodonta</name>
    <name type="common">roundjaw bonefish</name>
    <dbReference type="NCBI Taxonomy" id="121402"/>
    <lineage>
        <taxon>Eukaryota</taxon>
        <taxon>Metazoa</taxon>
        <taxon>Chordata</taxon>
        <taxon>Craniata</taxon>
        <taxon>Vertebrata</taxon>
        <taxon>Euteleostomi</taxon>
        <taxon>Actinopterygii</taxon>
        <taxon>Neopterygii</taxon>
        <taxon>Teleostei</taxon>
        <taxon>Albuliformes</taxon>
        <taxon>Albulidae</taxon>
        <taxon>Albula</taxon>
    </lineage>
</organism>
<gene>
    <name evidence="2" type="ORF">JZ751_005574</name>
</gene>
<dbReference type="AlphaFoldDB" id="A0A8T2N470"/>
<feature type="compositionally biased region" description="Low complexity" evidence="1">
    <location>
        <begin position="1"/>
        <end position="10"/>
    </location>
</feature>
<feature type="region of interest" description="Disordered" evidence="1">
    <location>
        <begin position="1"/>
        <end position="24"/>
    </location>
</feature>